<evidence type="ECO:0000256" key="1">
    <source>
        <dbReference type="ARBA" id="ARBA00004613"/>
    </source>
</evidence>
<dbReference type="Pfam" id="PF06954">
    <property type="entry name" value="Resistin"/>
    <property type="match status" value="1"/>
</dbReference>
<evidence type="ECO:0000256" key="4">
    <source>
        <dbReference type="ARBA" id="ARBA00022702"/>
    </source>
</evidence>
<reference evidence="8" key="3">
    <citation type="submission" date="2025-09" db="UniProtKB">
        <authorList>
            <consortium name="Ensembl"/>
        </authorList>
    </citation>
    <scope>IDENTIFICATION</scope>
</reference>
<organism evidence="8 9">
    <name type="scientific">Monodelphis domestica</name>
    <name type="common">Gray short-tailed opossum</name>
    <dbReference type="NCBI Taxonomy" id="13616"/>
    <lineage>
        <taxon>Eukaryota</taxon>
        <taxon>Metazoa</taxon>
        <taxon>Chordata</taxon>
        <taxon>Craniata</taxon>
        <taxon>Vertebrata</taxon>
        <taxon>Euteleostomi</taxon>
        <taxon>Mammalia</taxon>
        <taxon>Metatheria</taxon>
        <taxon>Didelphimorphia</taxon>
        <taxon>Didelphidae</taxon>
        <taxon>Monodelphis</taxon>
    </lineage>
</organism>
<feature type="signal peptide" evidence="7">
    <location>
        <begin position="1"/>
        <end position="46"/>
    </location>
</feature>
<keyword evidence="3" id="KW-0964">Secreted</keyword>
<proteinExistence type="inferred from homology"/>
<dbReference type="OrthoDB" id="10065422at2759"/>
<dbReference type="FunFam" id="2.60.40.4230:FF:000001">
    <property type="entry name" value="Resistin-like beta"/>
    <property type="match status" value="1"/>
</dbReference>
<feature type="chain" id="PRO_5023901924" evidence="7">
    <location>
        <begin position="47"/>
        <end position="132"/>
    </location>
</feature>
<reference evidence="8 9" key="1">
    <citation type="journal article" date="2007" name="Nature">
        <title>Genome of the marsupial Monodelphis domestica reveals innovation in non-coding sequences.</title>
        <authorList>
            <person name="Mikkelsen T.S."/>
            <person name="Wakefield M.J."/>
            <person name="Aken B."/>
            <person name="Amemiya C.T."/>
            <person name="Chang J.L."/>
            <person name="Duke S."/>
            <person name="Garber M."/>
            <person name="Gentles A.J."/>
            <person name="Goodstadt L."/>
            <person name="Heger A."/>
            <person name="Jurka J."/>
            <person name="Kamal M."/>
            <person name="Mauceli E."/>
            <person name="Searle S.M."/>
            <person name="Sharpe T."/>
            <person name="Baker M.L."/>
            <person name="Batzer M.A."/>
            <person name="Benos P.V."/>
            <person name="Belov K."/>
            <person name="Clamp M."/>
            <person name="Cook A."/>
            <person name="Cuff J."/>
            <person name="Das R."/>
            <person name="Davidow L."/>
            <person name="Deakin J.E."/>
            <person name="Fazzari M.J."/>
            <person name="Glass J.L."/>
            <person name="Grabherr M."/>
            <person name="Greally J.M."/>
            <person name="Gu W."/>
            <person name="Hore T.A."/>
            <person name="Huttley G.A."/>
            <person name="Kleber M."/>
            <person name="Jirtle R.L."/>
            <person name="Koina E."/>
            <person name="Lee J.T."/>
            <person name="Mahony S."/>
            <person name="Marra M.A."/>
            <person name="Miller R.D."/>
            <person name="Nicholls R.D."/>
            <person name="Oda M."/>
            <person name="Papenfuss A.T."/>
            <person name="Parra Z.E."/>
            <person name="Pollock D.D."/>
            <person name="Ray D.A."/>
            <person name="Schein J.E."/>
            <person name="Speed T.P."/>
            <person name="Thompson K."/>
            <person name="VandeBerg J.L."/>
            <person name="Wade C.M."/>
            <person name="Walker J.A."/>
            <person name="Waters P.D."/>
            <person name="Webber C."/>
            <person name="Weidman J.R."/>
            <person name="Xie X."/>
            <person name="Zody M.C."/>
            <person name="Baldwin J."/>
            <person name="Abdouelleil A."/>
            <person name="Abdulkadir J."/>
            <person name="Abebe A."/>
            <person name="Abera B."/>
            <person name="Abreu J."/>
            <person name="Acer S.C."/>
            <person name="Aftuck L."/>
            <person name="Alexander A."/>
            <person name="An P."/>
            <person name="Anderson E."/>
            <person name="Anderson S."/>
            <person name="Arachi H."/>
            <person name="Azer M."/>
            <person name="Bachantsang P."/>
            <person name="Barry A."/>
            <person name="Bayul T."/>
            <person name="Berlin A."/>
            <person name="Bessette D."/>
            <person name="Bloom T."/>
            <person name="Bloom T."/>
            <person name="Boguslavskiy L."/>
            <person name="Bonnet C."/>
            <person name="Boukhgalter B."/>
            <person name="Bourzgui I."/>
            <person name="Brown A."/>
            <person name="Cahill P."/>
            <person name="Channer S."/>
            <person name="Cheshatsang Y."/>
            <person name="Chuda L."/>
            <person name="Citroen M."/>
            <person name="Collymore A."/>
            <person name="Cooke P."/>
            <person name="Costello M."/>
            <person name="D'Aco K."/>
            <person name="Daza R."/>
            <person name="De Haan G."/>
            <person name="DeGray S."/>
            <person name="DeMaso C."/>
            <person name="Dhargay N."/>
            <person name="Dooley K."/>
            <person name="Dooley E."/>
            <person name="Doricent M."/>
            <person name="Dorje P."/>
            <person name="Dorjee K."/>
            <person name="Dupes A."/>
            <person name="Elong R."/>
            <person name="Falk J."/>
            <person name="Farina A."/>
            <person name="Faro S."/>
            <person name="Ferguson D."/>
            <person name="Fisher S."/>
            <person name="Foley C.D."/>
            <person name="Franke A."/>
            <person name="Friedrich D."/>
            <person name="Gadbois L."/>
            <person name="Gearin G."/>
            <person name="Gearin C.R."/>
            <person name="Giannoukos G."/>
            <person name="Goode T."/>
            <person name="Graham J."/>
            <person name="Grandbois E."/>
            <person name="Grewal S."/>
            <person name="Gyaltsen K."/>
            <person name="Hafez N."/>
            <person name="Hagos B."/>
            <person name="Hall J."/>
            <person name="Henson C."/>
            <person name="Hollinger A."/>
            <person name="Honan T."/>
            <person name="Huard M.D."/>
            <person name="Hughes L."/>
            <person name="Hurhula B."/>
            <person name="Husby M.E."/>
            <person name="Kamat A."/>
            <person name="Kanga B."/>
            <person name="Kashin S."/>
            <person name="Khazanovich D."/>
            <person name="Kisner P."/>
            <person name="Lance K."/>
            <person name="Lara M."/>
            <person name="Lee W."/>
            <person name="Lennon N."/>
            <person name="Letendre F."/>
            <person name="LeVine R."/>
            <person name="Lipovsky A."/>
            <person name="Liu X."/>
            <person name="Liu J."/>
            <person name="Liu S."/>
            <person name="Lokyitsang T."/>
            <person name="Lokyitsang Y."/>
            <person name="Lubonja R."/>
            <person name="Lui A."/>
            <person name="MacDonald P."/>
            <person name="Magnisalis V."/>
            <person name="Maru K."/>
            <person name="Matthews C."/>
            <person name="McCusker W."/>
            <person name="McDonough S."/>
            <person name="Mehta T."/>
            <person name="Meldrim J."/>
            <person name="Meneus L."/>
            <person name="Mihai O."/>
            <person name="Mihalev A."/>
            <person name="Mihova T."/>
            <person name="Mittelman R."/>
            <person name="Mlenga V."/>
            <person name="Montmayeur A."/>
            <person name="Mulrain L."/>
            <person name="Navidi A."/>
            <person name="Naylor J."/>
            <person name="Negash T."/>
            <person name="Nguyen T."/>
            <person name="Nguyen N."/>
            <person name="Nicol R."/>
            <person name="Norbu C."/>
            <person name="Norbu N."/>
            <person name="Novod N."/>
            <person name="O'Neill B."/>
            <person name="Osman S."/>
            <person name="Markiewicz E."/>
            <person name="Oyono O.L."/>
            <person name="Patti C."/>
            <person name="Phunkhang P."/>
            <person name="Pierre F."/>
            <person name="Priest M."/>
            <person name="Raghuraman S."/>
            <person name="Rege F."/>
            <person name="Reyes R."/>
            <person name="Rise C."/>
            <person name="Rogov P."/>
            <person name="Ross K."/>
            <person name="Ryan E."/>
            <person name="Settipalli S."/>
            <person name="Shea T."/>
            <person name="Sherpa N."/>
            <person name="Shi L."/>
            <person name="Shih D."/>
            <person name="Sparrow T."/>
            <person name="Spaulding J."/>
            <person name="Stalker J."/>
            <person name="Stange-Thomann N."/>
            <person name="Stavropoulos S."/>
            <person name="Stone C."/>
            <person name="Strader C."/>
            <person name="Tesfaye S."/>
            <person name="Thomson T."/>
            <person name="Thoulutsang Y."/>
            <person name="Thoulutsang D."/>
            <person name="Topham K."/>
            <person name="Topping I."/>
            <person name="Tsamla T."/>
            <person name="Vassiliev H."/>
            <person name="Vo A."/>
            <person name="Wangchuk T."/>
            <person name="Wangdi T."/>
            <person name="Weiand M."/>
            <person name="Wilkinson J."/>
            <person name="Wilson A."/>
            <person name="Yadav S."/>
            <person name="Young G."/>
            <person name="Yu Q."/>
            <person name="Zembek L."/>
            <person name="Zhong D."/>
            <person name="Zimmer A."/>
            <person name="Zwirko Z."/>
            <person name="Jaffe D.B."/>
            <person name="Alvarez P."/>
            <person name="Brockman W."/>
            <person name="Butler J."/>
            <person name="Chin C."/>
            <person name="Gnerre S."/>
            <person name="MacCallum I."/>
            <person name="Graves J.A."/>
            <person name="Ponting C.P."/>
            <person name="Breen M."/>
            <person name="Samollow P.B."/>
            <person name="Lander E.S."/>
            <person name="Lindblad-Toh K."/>
        </authorList>
    </citation>
    <scope>NUCLEOTIDE SEQUENCE [LARGE SCALE GENOMIC DNA]</scope>
</reference>
<dbReference type="PANTHER" id="PTHR21101">
    <property type="entry name" value="RESISTIN"/>
    <property type="match status" value="1"/>
</dbReference>
<evidence type="ECO:0000256" key="3">
    <source>
        <dbReference type="ARBA" id="ARBA00022525"/>
    </source>
</evidence>
<keyword evidence="9" id="KW-1185">Reference proteome</keyword>
<keyword evidence="4" id="KW-0372">Hormone</keyword>
<dbReference type="Bgee" id="ENSMODG00000018074">
    <property type="expression patterns" value="Expressed in lung and 17 other cell types or tissues"/>
</dbReference>
<keyword evidence="5 7" id="KW-0732">Signal</keyword>
<dbReference type="Gene3D" id="2.60.40.4230">
    <property type="entry name" value="Resistin head domain"/>
    <property type="match status" value="1"/>
</dbReference>
<evidence type="ECO:0000313" key="8">
    <source>
        <dbReference type="Ensembl" id="ENSMODP00000041891.1"/>
    </source>
</evidence>
<dbReference type="SUPFAM" id="SSF111423">
    <property type="entry name" value="Resistin"/>
    <property type="match status" value="1"/>
</dbReference>
<evidence type="ECO:0000256" key="2">
    <source>
        <dbReference type="ARBA" id="ARBA00007258"/>
    </source>
</evidence>
<reference evidence="8" key="2">
    <citation type="submission" date="2025-08" db="UniProtKB">
        <authorList>
            <consortium name="Ensembl"/>
        </authorList>
    </citation>
    <scope>IDENTIFICATION</scope>
</reference>
<evidence type="ECO:0000256" key="7">
    <source>
        <dbReference type="SAM" id="SignalP"/>
    </source>
</evidence>
<dbReference type="InterPro" id="IPR036262">
    <property type="entry name" value="Resistin-like_sf"/>
</dbReference>
<dbReference type="AlphaFoldDB" id="A0A5F8G372"/>
<dbReference type="GO" id="GO:0050673">
    <property type="term" value="P:epithelial cell proliferation"/>
    <property type="evidence" value="ECO:0007669"/>
    <property type="project" value="Ensembl"/>
</dbReference>
<dbReference type="GO" id="GO:0005179">
    <property type="term" value="F:hormone activity"/>
    <property type="evidence" value="ECO:0007669"/>
    <property type="project" value="UniProtKB-KW"/>
</dbReference>
<keyword evidence="6" id="KW-1015">Disulfide bond</keyword>
<dbReference type="CDD" id="cd16333">
    <property type="entry name" value="RELM"/>
    <property type="match status" value="1"/>
</dbReference>
<evidence type="ECO:0000313" key="9">
    <source>
        <dbReference type="Proteomes" id="UP000002280"/>
    </source>
</evidence>
<accession>A0A5F8G372</accession>
<dbReference type="FunCoup" id="A0A5F8G372">
    <property type="interactions" value="1"/>
</dbReference>
<dbReference type="KEGG" id="mdo:100010425"/>
<dbReference type="InParanoid" id="A0A5F8G372"/>
<dbReference type="Ensembl" id="ENSMODT00000056341.1">
    <property type="protein sequence ID" value="ENSMODP00000041891.1"/>
    <property type="gene ID" value="ENSMODG00000018074.4"/>
</dbReference>
<protein>
    <submittedName>
        <fullName evidence="8">Resistin like beta</fullName>
    </submittedName>
</protein>
<comment type="similarity">
    <text evidence="2">Belongs to the resistin/FIZZ family.</text>
</comment>
<evidence type="ECO:0000256" key="5">
    <source>
        <dbReference type="ARBA" id="ARBA00022729"/>
    </source>
</evidence>
<evidence type="ECO:0000256" key="6">
    <source>
        <dbReference type="ARBA" id="ARBA00023157"/>
    </source>
</evidence>
<dbReference type="PANTHER" id="PTHR21101:SF13">
    <property type="entry name" value="RESISTIN-LIKE BETA"/>
    <property type="match status" value="1"/>
</dbReference>
<dbReference type="Proteomes" id="UP000002280">
    <property type="component" value="Chromosome 4"/>
</dbReference>
<comment type="subcellular location">
    <subcellularLocation>
        <location evidence="1">Secreted</location>
    </subcellularLocation>
</comment>
<dbReference type="STRING" id="13616.ENSMODP00000041891"/>
<dbReference type="GeneTree" id="ENSGT00390000016177"/>
<dbReference type="GO" id="GO:0005615">
    <property type="term" value="C:extracellular space"/>
    <property type="evidence" value="ECO:0000318"/>
    <property type="project" value="GO_Central"/>
</dbReference>
<name>A0A5F8G372_MONDO</name>
<gene>
    <name evidence="8" type="primary">RETNLB</name>
</gene>
<dbReference type="InterPro" id="IPR009714">
    <property type="entry name" value="RELM"/>
</dbReference>
<sequence>MTHINLLPIRLYPALPRTQPSNKMKPAFFLLLILIPLLALMSPGHADCALDSIVDKKIKESLTSLELGFQARLTCTSVKSRGTLATCPAGFIVTGCACGYGCGSWDVRGDNVCHCQCSGMDWTSARCCQFSK</sequence>